<protein>
    <submittedName>
        <fullName evidence="1">Branched-chain-amino-acid aminotransferase 5, chloroplastic-like protein</fullName>
    </submittedName>
</protein>
<dbReference type="Proteomes" id="UP000187203">
    <property type="component" value="Unassembled WGS sequence"/>
</dbReference>
<keyword evidence="1" id="KW-0032">Aminotransferase</keyword>
<sequence>MPASAPPTSLFHSDFQQQVGTLLEGRDNTISTPVLEGTIQPGITRKGIMSIAHSQGFRGTTILCFLD</sequence>
<accession>A0A1R3KF92</accession>
<comment type="caution">
    <text evidence="1">The sequence shown here is derived from an EMBL/GenBank/DDBJ whole genome shotgun (WGS) entry which is preliminary data.</text>
</comment>
<dbReference type="SUPFAM" id="SSF56752">
    <property type="entry name" value="D-aminoacid aminotransferase-like PLP-dependent enzymes"/>
    <property type="match status" value="1"/>
</dbReference>
<organism evidence="1 2">
    <name type="scientific">Corchorus olitorius</name>
    <dbReference type="NCBI Taxonomy" id="93759"/>
    <lineage>
        <taxon>Eukaryota</taxon>
        <taxon>Viridiplantae</taxon>
        <taxon>Streptophyta</taxon>
        <taxon>Embryophyta</taxon>
        <taxon>Tracheophyta</taxon>
        <taxon>Spermatophyta</taxon>
        <taxon>Magnoliopsida</taxon>
        <taxon>eudicotyledons</taxon>
        <taxon>Gunneridae</taxon>
        <taxon>Pentapetalae</taxon>
        <taxon>rosids</taxon>
        <taxon>malvids</taxon>
        <taxon>Malvales</taxon>
        <taxon>Malvaceae</taxon>
        <taxon>Grewioideae</taxon>
        <taxon>Apeibeae</taxon>
        <taxon>Corchorus</taxon>
    </lineage>
</organism>
<proteinExistence type="predicted"/>
<dbReference type="InterPro" id="IPR036038">
    <property type="entry name" value="Aminotransferase-like"/>
</dbReference>
<evidence type="ECO:0000313" key="1">
    <source>
        <dbReference type="EMBL" id="OMP05698.1"/>
    </source>
</evidence>
<dbReference type="AlphaFoldDB" id="A0A1R3KF92"/>
<gene>
    <name evidence="1" type="ORF">COLO4_08635</name>
</gene>
<dbReference type="EMBL" id="AWUE01013898">
    <property type="protein sequence ID" value="OMP05698.1"/>
    <property type="molecule type" value="Genomic_DNA"/>
</dbReference>
<name>A0A1R3KF92_9ROSI</name>
<keyword evidence="2" id="KW-1185">Reference proteome</keyword>
<dbReference type="GO" id="GO:0008483">
    <property type="term" value="F:transaminase activity"/>
    <property type="evidence" value="ECO:0007669"/>
    <property type="project" value="UniProtKB-KW"/>
</dbReference>
<keyword evidence="1" id="KW-0808">Transferase</keyword>
<evidence type="ECO:0000313" key="2">
    <source>
        <dbReference type="Proteomes" id="UP000187203"/>
    </source>
</evidence>
<reference evidence="2" key="1">
    <citation type="submission" date="2013-09" db="EMBL/GenBank/DDBJ databases">
        <title>Corchorus olitorius genome sequencing.</title>
        <authorList>
            <person name="Alam M."/>
            <person name="Haque M.S."/>
            <person name="Islam M.S."/>
            <person name="Emdad E.M."/>
            <person name="Islam M.M."/>
            <person name="Ahmed B."/>
            <person name="Halim A."/>
            <person name="Hossen Q.M.M."/>
            <person name="Hossain M.Z."/>
            <person name="Ahmed R."/>
            <person name="Khan M.M."/>
            <person name="Islam R."/>
            <person name="Rashid M.M."/>
            <person name="Khan S.A."/>
            <person name="Rahman M.S."/>
            <person name="Alam M."/>
            <person name="Yahiya A.S."/>
            <person name="Khan M.S."/>
            <person name="Azam M.S."/>
            <person name="Haque T."/>
            <person name="Lashkar M.Z.H."/>
            <person name="Akhand A.I."/>
            <person name="Morshed G."/>
            <person name="Roy S."/>
            <person name="Uddin K.S."/>
            <person name="Rabeya T."/>
            <person name="Hossain A.S."/>
            <person name="Chowdhury A."/>
            <person name="Snigdha A.R."/>
            <person name="Mortoza M.S."/>
            <person name="Matin S.A."/>
            <person name="Hoque S.M.E."/>
            <person name="Islam M.K."/>
            <person name="Roy D.K."/>
            <person name="Haider R."/>
            <person name="Moosa M.M."/>
            <person name="Elias S.M."/>
            <person name="Hasan A.M."/>
            <person name="Jahan S."/>
            <person name="Shafiuddin M."/>
            <person name="Mahmood N."/>
            <person name="Shommy N.S."/>
        </authorList>
    </citation>
    <scope>NUCLEOTIDE SEQUENCE [LARGE SCALE GENOMIC DNA]</scope>
    <source>
        <strain evidence="2">cv. O-4</strain>
    </source>
</reference>